<dbReference type="InterPro" id="IPR024208">
    <property type="entry name" value="DUF3842"/>
</dbReference>
<dbReference type="Pfam" id="PF12953">
    <property type="entry name" value="DUF3842"/>
    <property type="match status" value="1"/>
</dbReference>
<accession>A0A498CVE2</accession>
<dbReference type="RefSeq" id="WP_121586693.1">
    <property type="nucleotide sequence ID" value="NZ_RCHT01000008.1"/>
</dbReference>
<evidence type="ECO:0000313" key="2">
    <source>
        <dbReference type="Proteomes" id="UP000276301"/>
    </source>
</evidence>
<evidence type="ECO:0000313" key="1">
    <source>
        <dbReference type="EMBL" id="RLL11587.1"/>
    </source>
</evidence>
<gene>
    <name evidence="1" type="ORF">D4A47_06705</name>
</gene>
<comment type="caution">
    <text evidence="1">The sequence shown here is derived from an EMBL/GenBank/DDBJ whole genome shotgun (WGS) entry which is preliminary data.</text>
</comment>
<dbReference type="Proteomes" id="UP000276301">
    <property type="component" value="Unassembled WGS sequence"/>
</dbReference>
<dbReference type="EMBL" id="RCHT01000008">
    <property type="protein sequence ID" value="RLL11587.1"/>
    <property type="molecule type" value="Genomic_DNA"/>
</dbReference>
<dbReference type="AlphaFoldDB" id="A0A498CVE2"/>
<name>A0A498CVE2_9FIRM</name>
<organism evidence="1 2">
    <name type="scientific">Anaerotruncus massiliensis</name>
    <name type="common">ex Liu et al. 2021</name>
    <dbReference type="NCBI Taxonomy" id="2321404"/>
    <lineage>
        <taxon>Bacteria</taxon>
        <taxon>Bacillati</taxon>
        <taxon>Bacillota</taxon>
        <taxon>Clostridia</taxon>
        <taxon>Eubacteriales</taxon>
        <taxon>Oscillospiraceae</taxon>
        <taxon>Anaerotruncus</taxon>
    </lineage>
</organism>
<protein>
    <submittedName>
        <fullName evidence="1">DUF3842 family protein</fullName>
    </submittedName>
</protein>
<keyword evidence="2" id="KW-1185">Reference proteome</keyword>
<proteinExistence type="predicted"/>
<reference evidence="1 2" key="1">
    <citation type="submission" date="2018-10" db="EMBL/GenBank/DDBJ databases">
        <title>Anaerotruncus faecis sp. nov., isolated from human feces.</title>
        <authorList>
            <person name="Wang Y.-J."/>
        </authorList>
    </citation>
    <scope>NUCLEOTIDE SEQUENCE [LARGE SCALE GENOMIC DNA]</scope>
    <source>
        <strain evidence="1 2">22A2-44</strain>
    </source>
</reference>
<sequence>MRIIVIDGQGGGIGRSLMEKLRAELPEAELVAVGTNSVATANMMRAGANVGATGENAVVFNCARTDVIVGPLGIILADAMLGEITPRMACAVAASRAKKVLIPAAKQHMTIVGIEDLPLSRYIDEAVACVRDFCGRD</sequence>